<comment type="subcellular location">
    <subcellularLocation>
        <location evidence="1">Membrane</location>
    </subcellularLocation>
</comment>
<dbReference type="AlphaFoldDB" id="A0AA49K4B4"/>
<dbReference type="InterPro" id="IPR001828">
    <property type="entry name" value="ANF_lig-bd_rcpt"/>
</dbReference>
<dbReference type="Gene3D" id="3.40.50.2300">
    <property type="match status" value="1"/>
</dbReference>
<feature type="chain" id="PRO_5041255245" evidence="5">
    <location>
        <begin position="24"/>
        <end position="144"/>
    </location>
</feature>
<evidence type="ECO:0000256" key="2">
    <source>
        <dbReference type="ARBA" id="ARBA00022692"/>
    </source>
</evidence>
<accession>A0AA49K4B4</accession>
<keyword evidence="2" id="KW-0812">Transmembrane</keyword>
<evidence type="ECO:0000256" key="4">
    <source>
        <dbReference type="ARBA" id="ARBA00023136"/>
    </source>
</evidence>
<evidence type="ECO:0000313" key="7">
    <source>
        <dbReference type="EMBL" id="WKY20396.1"/>
    </source>
</evidence>
<dbReference type="GO" id="GO:0016020">
    <property type="term" value="C:membrane"/>
    <property type="evidence" value="ECO:0007669"/>
    <property type="project" value="UniProtKB-SubCell"/>
</dbReference>
<sequence>MALCSHFLALYALIFFSVDISSCSPASVNGTSGQEPPSLVVPVGVVLDLGSSLGSMAASCMKMAVSDFYKSRSEYRTRLKLHVKTVDSVVDANFAAVELLKKELVDRLIIGPQESTEETFFAELAQKTRVPTISFTSTTACPSS</sequence>
<dbReference type="InterPro" id="IPR015683">
    <property type="entry name" value="Ionotropic_Glu_rcpt"/>
</dbReference>
<keyword evidence="5" id="KW-0732">Signal</keyword>
<dbReference type="PANTHER" id="PTHR34836">
    <property type="entry name" value="OS06G0188250 PROTEIN"/>
    <property type="match status" value="1"/>
</dbReference>
<evidence type="ECO:0000256" key="5">
    <source>
        <dbReference type="SAM" id="SignalP"/>
    </source>
</evidence>
<feature type="signal peptide" evidence="5">
    <location>
        <begin position="1"/>
        <end position="23"/>
    </location>
</feature>
<dbReference type="InterPro" id="IPR028082">
    <property type="entry name" value="Peripla_BP_I"/>
</dbReference>
<dbReference type="SUPFAM" id="SSF53822">
    <property type="entry name" value="Periplasmic binding protein-like I"/>
    <property type="match status" value="1"/>
</dbReference>
<evidence type="ECO:0000256" key="3">
    <source>
        <dbReference type="ARBA" id="ARBA00022989"/>
    </source>
</evidence>
<organism evidence="7">
    <name type="scientific">Striga hermonthica</name>
    <name type="common">Purple witchweed</name>
    <name type="synonym">Buchnera hermonthica</name>
    <dbReference type="NCBI Taxonomy" id="68872"/>
    <lineage>
        <taxon>Eukaryota</taxon>
        <taxon>Viridiplantae</taxon>
        <taxon>Streptophyta</taxon>
        <taxon>Embryophyta</taxon>
        <taxon>Tracheophyta</taxon>
        <taxon>Spermatophyta</taxon>
        <taxon>Magnoliopsida</taxon>
        <taxon>eudicotyledons</taxon>
        <taxon>Gunneridae</taxon>
        <taxon>Pentapetalae</taxon>
        <taxon>asterids</taxon>
        <taxon>lamiids</taxon>
        <taxon>Lamiales</taxon>
        <taxon>Orobanchaceae</taxon>
        <taxon>Buchnereae</taxon>
        <taxon>Striga</taxon>
    </lineage>
</organism>
<dbReference type="Pfam" id="PF01094">
    <property type="entry name" value="ANF_receptor"/>
    <property type="match status" value="1"/>
</dbReference>
<name>A0AA49K4B4_STRHE</name>
<keyword evidence="7" id="KW-0675">Receptor</keyword>
<evidence type="ECO:0000256" key="1">
    <source>
        <dbReference type="ARBA" id="ARBA00004370"/>
    </source>
</evidence>
<dbReference type="PANTHER" id="PTHR34836:SF1">
    <property type="entry name" value="OS09G0428600 PROTEIN"/>
    <property type="match status" value="1"/>
</dbReference>
<keyword evidence="3" id="KW-1133">Transmembrane helix</keyword>
<keyword evidence="4" id="KW-0472">Membrane</keyword>
<evidence type="ECO:0000259" key="6">
    <source>
        <dbReference type="Pfam" id="PF01094"/>
    </source>
</evidence>
<dbReference type="EMBL" id="OP455618">
    <property type="protein sequence ID" value="WKY20396.1"/>
    <property type="molecule type" value="mRNA"/>
</dbReference>
<proteinExistence type="evidence at transcript level"/>
<protein>
    <submittedName>
        <fullName evidence="7">Glutamate receptor 2.8</fullName>
    </submittedName>
</protein>
<feature type="domain" description="Receptor ligand binding region" evidence="6">
    <location>
        <begin position="58"/>
        <end position="141"/>
    </location>
</feature>
<reference evidence="7" key="1">
    <citation type="submission" date="2022-09" db="EMBL/GenBank/DDBJ databases">
        <title>A repertoire of Striga candidate effectors as molecular probes of the host resistance factors.</title>
        <authorList>
            <person name="Chabari B.M."/>
            <person name="Ahija A.O."/>
            <person name="Njora D.W."/>
            <person name="Wamalwa M."/>
            <person name="Runo S.M."/>
        </authorList>
    </citation>
    <scope>NUCLEOTIDE SEQUENCE</scope>
</reference>